<proteinExistence type="predicted"/>
<evidence type="ECO:0000256" key="5">
    <source>
        <dbReference type="ARBA" id="ARBA00023136"/>
    </source>
</evidence>
<feature type="domain" description="ABC-2 type transporter transmembrane" evidence="7">
    <location>
        <begin position="25"/>
        <end position="235"/>
    </location>
</feature>
<organism evidence="8 9">
    <name type="scientific">Nephila pilipes</name>
    <name type="common">Giant wood spider</name>
    <name type="synonym">Nephila maculata</name>
    <dbReference type="NCBI Taxonomy" id="299642"/>
    <lineage>
        <taxon>Eukaryota</taxon>
        <taxon>Metazoa</taxon>
        <taxon>Ecdysozoa</taxon>
        <taxon>Arthropoda</taxon>
        <taxon>Chelicerata</taxon>
        <taxon>Arachnida</taxon>
        <taxon>Araneae</taxon>
        <taxon>Araneomorphae</taxon>
        <taxon>Entelegynae</taxon>
        <taxon>Araneoidea</taxon>
        <taxon>Nephilidae</taxon>
        <taxon>Nephila</taxon>
    </lineage>
</organism>
<dbReference type="OrthoDB" id="6417573at2759"/>
<gene>
    <name evidence="8" type="ORF">NPIL_524071</name>
</gene>
<evidence type="ECO:0000256" key="1">
    <source>
        <dbReference type="ARBA" id="ARBA00004141"/>
    </source>
</evidence>
<feature type="transmembrane region" description="Helical" evidence="6">
    <location>
        <begin position="42"/>
        <end position="63"/>
    </location>
</feature>
<evidence type="ECO:0000313" key="9">
    <source>
        <dbReference type="Proteomes" id="UP000887013"/>
    </source>
</evidence>
<evidence type="ECO:0000259" key="7">
    <source>
        <dbReference type="Pfam" id="PF01061"/>
    </source>
</evidence>
<dbReference type="GO" id="GO:0005886">
    <property type="term" value="C:plasma membrane"/>
    <property type="evidence" value="ECO:0007669"/>
    <property type="project" value="TreeGrafter"/>
</dbReference>
<dbReference type="EMBL" id="BMAW01013625">
    <property type="protein sequence ID" value="GFT35026.1"/>
    <property type="molecule type" value="Genomic_DNA"/>
</dbReference>
<dbReference type="InterPro" id="IPR013525">
    <property type="entry name" value="ABC2_TM"/>
</dbReference>
<keyword evidence="2" id="KW-0813">Transport</keyword>
<dbReference type="PANTHER" id="PTHR48041">
    <property type="entry name" value="ABC TRANSPORTER G FAMILY MEMBER 28"/>
    <property type="match status" value="1"/>
</dbReference>
<accession>A0A8X6NW96</accession>
<feature type="transmembrane region" description="Helical" evidence="6">
    <location>
        <begin position="266"/>
        <end position="290"/>
    </location>
</feature>
<keyword evidence="3 6" id="KW-0812">Transmembrane</keyword>
<evidence type="ECO:0000256" key="6">
    <source>
        <dbReference type="SAM" id="Phobius"/>
    </source>
</evidence>
<comment type="subcellular location">
    <subcellularLocation>
        <location evidence="1">Membrane</location>
        <topology evidence="1">Multi-pass membrane protein</topology>
    </subcellularLocation>
</comment>
<feature type="transmembrane region" description="Helical" evidence="6">
    <location>
        <begin position="75"/>
        <end position="99"/>
    </location>
</feature>
<feature type="transmembrane region" description="Helical" evidence="6">
    <location>
        <begin position="120"/>
        <end position="146"/>
    </location>
</feature>
<protein>
    <submittedName>
        <fullName evidence="8">Protein white</fullName>
    </submittedName>
</protein>
<evidence type="ECO:0000313" key="8">
    <source>
        <dbReference type="EMBL" id="GFT35026.1"/>
    </source>
</evidence>
<evidence type="ECO:0000256" key="2">
    <source>
        <dbReference type="ARBA" id="ARBA00022448"/>
    </source>
</evidence>
<feature type="transmembrane region" description="Helical" evidence="6">
    <location>
        <begin position="188"/>
        <end position="207"/>
    </location>
</feature>
<sequence length="296" mass="33961">MKVKLPLNSYHVLQSKRYKVPWISQFRTVFWRSCLSLRRDVVLLKVRLFQAAAMGLLIGLIFLQQDMDQKGVMNINGAIFLLLVNVSFNNMYTVINAFTVEEPVFRREHWNGMYRVDVYFLSKTISEAPILMLMTTILICIVYWMTGFRPDLMAFLICLVIFNLAAHTAASFGYMISCISTGLNVAPSIASPFILPFVIFGGFYLNIESVPKYFIWLKYLSMFYYGNEALLINQWVPIQNITCTSSHCMRDGKAVLASLDFNEDNLFPNIIAITVLMIVFRILAFIGLLVKSSRRT</sequence>
<keyword evidence="9" id="KW-1185">Reference proteome</keyword>
<dbReference type="InterPro" id="IPR050352">
    <property type="entry name" value="ABCG_transporters"/>
</dbReference>
<feature type="transmembrane region" description="Helical" evidence="6">
    <location>
        <begin position="152"/>
        <end position="176"/>
    </location>
</feature>
<evidence type="ECO:0000256" key="3">
    <source>
        <dbReference type="ARBA" id="ARBA00022692"/>
    </source>
</evidence>
<dbReference type="PANTHER" id="PTHR48041:SF139">
    <property type="entry name" value="PROTEIN SCARLET"/>
    <property type="match status" value="1"/>
</dbReference>
<keyword evidence="4 6" id="KW-1133">Transmembrane helix</keyword>
<dbReference type="Pfam" id="PF01061">
    <property type="entry name" value="ABC2_membrane"/>
    <property type="match status" value="1"/>
</dbReference>
<keyword evidence="5 6" id="KW-0472">Membrane</keyword>
<dbReference type="GO" id="GO:0140359">
    <property type="term" value="F:ABC-type transporter activity"/>
    <property type="evidence" value="ECO:0007669"/>
    <property type="project" value="InterPro"/>
</dbReference>
<dbReference type="AlphaFoldDB" id="A0A8X6NW96"/>
<evidence type="ECO:0000256" key="4">
    <source>
        <dbReference type="ARBA" id="ARBA00022989"/>
    </source>
</evidence>
<comment type="caution">
    <text evidence="8">The sequence shown here is derived from an EMBL/GenBank/DDBJ whole genome shotgun (WGS) entry which is preliminary data.</text>
</comment>
<name>A0A8X6NW96_NEPPI</name>
<dbReference type="Proteomes" id="UP000887013">
    <property type="component" value="Unassembled WGS sequence"/>
</dbReference>
<reference evidence="8" key="1">
    <citation type="submission" date="2020-08" db="EMBL/GenBank/DDBJ databases">
        <title>Multicomponent nature underlies the extraordinary mechanical properties of spider dragline silk.</title>
        <authorList>
            <person name="Kono N."/>
            <person name="Nakamura H."/>
            <person name="Mori M."/>
            <person name="Yoshida Y."/>
            <person name="Ohtoshi R."/>
            <person name="Malay A.D."/>
            <person name="Moran D.A.P."/>
            <person name="Tomita M."/>
            <person name="Numata K."/>
            <person name="Arakawa K."/>
        </authorList>
    </citation>
    <scope>NUCLEOTIDE SEQUENCE</scope>
</reference>